<evidence type="ECO:0000256" key="2">
    <source>
        <dbReference type="SAM" id="Phobius"/>
    </source>
</evidence>
<keyword evidence="2" id="KW-1133">Transmembrane helix</keyword>
<dbReference type="InterPro" id="IPR019207">
    <property type="entry name" value="DUF2092"/>
</dbReference>
<dbReference type="Proteomes" id="UP000275401">
    <property type="component" value="Unassembled WGS sequence"/>
</dbReference>
<feature type="region of interest" description="Disordered" evidence="1">
    <location>
        <begin position="171"/>
        <end position="196"/>
    </location>
</feature>
<dbReference type="Gene3D" id="2.50.20.10">
    <property type="entry name" value="Lipoprotein localisation LolA/LolB/LppX"/>
    <property type="match status" value="1"/>
</dbReference>
<keyword evidence="2" id="KW-0812">Transmembrane</keyword>
<protein>
    <submittedName>
        <fullName evidence="3">Outer membrane lipoprotein carrier protein LolA</fullName>
    </submittedName>
</protein>
<evidence type="ECO:0000256" key="1">
    <source>
        <dbReference type="SAM" id="MobiDB-lite"/>
    </source>
</evidence>
<feature type="region of interest" description="Disordered" evidence="1">
    <location>
        <begin position="290"/>
        <end position="329"/>
    </location>
</feature>
<evidence type="ECO:0000313" key="4">
    <source>
        <dbReference type="Proteomes" id="UP000275401"/>
    </source>
</evidence>
<proteinExistence type="predicted"/>
<dbReference type="RefSeq" id="WP_123103570.1">
    <property type="nucleotide sequence ID" value="NZ_RIBZ01000311.1"/>
</dbReference>
<keyword evidence="3" id="KW-0449">Lipoprotein</keyword>
<accession>A0A3M8VN57</accession>
<comment type="caution">
    <text evidence="3">The sequence shown here is derived from an EMBL/GenBank/DDBJ whole genome shotgun (WGS) entry which is preliminary data.</text>
</comment>
<reference evidence="3 4" key="1">
    <citation type="submission" date="2018-11" db="EMBL/GenBank/DDBJ databases">
        <title>The Potential of Streptomyces as Biocontrol Agents against the Tomato grey mould, Botrytis cinerea (Gray mold) Frontiers in Microbiology.</title>
        <authorList>
            <person name="Li D."/>
        </authorList>
    </citation>
    <scope>NUCLEOTIDE SEQUENCE [LARGE SCALE GENOMIC DNA]</scope>
    <source>
        <strain evidence="3 4">NEAU-LD23</strain>
    </source>
</reference>
<dbReference type="InterPro" id="IPR029046">
    <property type="entry name" value="LolA/LolB/LppX"/>
</dbReference>
<organism evidence="3 4">
    <name type="scientific">Streptomyces botrytidirepellens</name>
    <dbReference type="NCBI Taxonomy" id="2486417"/>
    <lineage>
        <taxon>Bacteria</taxon>
        <taxon>Bacillati</taxon>
        <taxon>Actinomycetota</taxon>
        <taxon>Actinomycetes</taxon>
        <taxon>Kitasatosporales</taxon>
        <taxon>Streptomycetaceae</taxon>
        <taxon>Streptomyces</taxon>
    </lineage>
</organism>
<dbReference type="AlphaFoldDB" id="A0A3M8VN57"/>
<feature type="compositionally biased region" description="Basic and acidic residues" evidence="1">
    <location>
        <begin position="178"/>
        <end position="194"/>
    </location>
</feature>
<name>A0A3M8VN57_9ACTN</name>
<evidence type="ECO:0000313" key="3">
    <source>
        <dbReference type="EMBL" id="RNG18477.1"/>
    </source>
</evidence>
<sequence>MARIRPIQVADDGFWDENRPTRRTKALRYGAPVAVVGIAAATIGLVPALASGGAPDLPKITAQQLISKMAASDQQQVSGSLKITTDLGLPTLPGGGSLAGAANDLAGEKGATASPESKLTELVSGTHTLRVAADGPDKQKVSIVENAAEYSMIHNGDQMWAYDSGSNSVFHSTAPKDAAGKRDHQREAPRDLRDATPQQFAKQMLAAVDDTTEVTVDGTTRVADRDAYQLLIKPKQSASTVGSIRIAVDADNGVPLKFTLTPKSGGKAAVDVGFTKVDFGKPAAGTFDFTPPKGAKVTEDGAADHRGKADHREKGFKERPGGADAMSGPLSGLNVTGKGWDAIARLDDGQKAGATGGSPSAPGGDGGAASGLLGNFGKKVKGDFGSGTVFSTRLVNALMTDDGKVFVGAVDKDALVAAANKAK</sequence>
<dbReference type="Pfam" id="PF09865">
    <property type="entry name" value="DUF2092"/>
    <property type="match status" value="1"/>
</dbReference>
<feature type="compositionally biased region" description="Basic and acidic residues" evidence="1">
    <location>
        <begin position="296"/>
        <end position="321"/>
    </location>
</feature>
<dbReference type="SUPFAM" id="SSF89392">
    <property type="entry name" value="Prokaryotic lipoproteins and lipoprotein localization factors"/>
    <property type="match status" value="1"/>
</dbReference>
<feature type="transmembrane region" description="Helical" evidence="2">
    <location>
        <begin position="29"/>
        <end position="50"/>
    </location>
</feature>
<feature type="region of interest" description="Disordered" evidence="1">
    <location>
        <begin position="349"/>
        <end position="368"/>
    </location>
</feature>
<dbReference type="PANTHER" id="PTHR37507">
    <property type="entry name" value="SPORULATION PROTEIN YDCC"/>
    <property type="match status" value="1"/>
</dbReference>
<dbReference type="InterPro" id="IPR052944">
    <property type="entry name" value="Sporulation_related"/>
</dbReference>
<dbReference type="PANTHER" id="PTHR37507:SF2">
    <property type="entry name" value="SPORULATION PROTEIN YDCC"/>
    <property type="match status" value="1"/>
</dbReference>
<dbReference type="EMBL" id="RIBZ01000311">
    <property type="protein sequence ID" value="RNG18477.1"/>
    <property type="molecule type" value="Genomic_DNA"/>
</dbReference>
<keyword evidence="4" id="KW-1185">Reference proteome</keyword>
<keyword evidence="2" id="KW-0472">Membrane</keyword>
<gene>
    <name evidence="3" type="ORF">EEJ42_26320</name>
</gene>